<sequence>MLTVCKHKSSPTPSCLGIRGQVKNGRQDSSWSLRLHPNPPHLISSHLISSHLISSHLISSHLISSHLISSRPVPSHPIPKEEHSVVGSKVTQPHTIA</sequence>
<reference evidence="2 3" key="1">
    <citation type="journal article" date="2019" name="Sci. Rep.">
        <title>Orb-weaving spider Araneus ventricosus genome elucidates the spidroin gene catalogue.</title>
        <authorList>
            <person name="Kono N."/>
            <person name="Nakamura H."/>
            <person name="Ohtoshi R."/>
            <person name="Moran D.A.P."/>
            <person name="Shinohara A."/>
            <person name="Yoshida Y."/>
            <person name="Fujiwara M."/>
            <person name="Mori M."/>
            <person name="Tomita M."/>
            <person name="Arakawa K."/>
        </authorList>
    </citation>
    <scope>NUCLEOTIDE SEQUENCE [LARGE SCALE GENOMIC DNA]</scope>
</reference>
<evidence type="ECO:0000313" key="2">
    <source>
        <dbReference type="EMBL" id="GBM57596.1"/>
    </source>
</evidence>
<gene>
    <name evidence="2" type="ORF">AVEN_85459_1</name>
</gene>
<accession>A0A4Y2GY03</accession>
<feature type="region of interest" description="Disordered" evidence="1">
    <location>
        <begin position="69"/>
        <end position="97"/>
    </location>
</feature>
<evidence type="ECO:0000256" key="1">
    <source>
        <dbReference type="SAM" id="MobiDB-lite"/>
    </source>
</evidence>
<keyword evidence="3" id="KW-1185">Reference proteome</keyword>
<proteinExistence type="predicted"/>
<comment type="caution">
    <text evidence="2">The sequence shown here is derived from an EMBL/GenBank/DDBJ whole genome shotgun (WGS) entry which is preliminary data.</text>
</comment>
<feature type="region of interest" description="Disordered" evidence="1">
    <location>
        <begin position="1"/>
        <end position="22"/>
    </location>
</feature>
<protein>
    <submittedName>
        <fullName evidence="2">Uncharacterized protein</fullName>
    </submittedName>
</protein>
<dbReference type="EMBL" id="BGPR01001599">
    <property type="protein sequence ID" value="GBM57596.1"/>
    <property type="molecule type" value="Genomic_DNA"/>
</dbReference>
<dbReference type="AlphaFoldDB" id="A0A4Y2GY03"/>
<name>A0A4Y2GY03_ARAVE</name>
<evidence type="ECO:0000313" key="3">
    <source>
        <dbReference type="Proteomes" id="UP000499080"/>
    </source>
</evidence>
<dbReference type="Proteomes" id="UP000499080">
    <property type="component" value="Unassembled WGS sequence"/>
</dbReference>
<organism evidence="2 3">
    <name type="scientific">Araneus ventricosus</name>
    <name type="common">Orbweaver spider</name>
    <name type="synonym">Epeira ventricosa</name>
    <dbReference type="NCBI Taxonomy" id="182803"/>
    <lineage>
        <taxon>Eukaryota</taxon>
        <taxon>Metazoa</taxon>
        <taxon>Ecdysozoa</taxon>
        <taxon>Arthropoda</taxon>
        <taxon>Chelicerata</taxon>
        <taxon>Arachnida</taxon>
        <taxon>Araneae</taxon>
        <taxon>Araneomorphae</taxon>
        <taxon>Entelegynae</taxon>
        <taxon>Araneoidea</taxon>
        <taxon>Araneidae</taxon>
        <taxon>Araneus</taxon>
    </lineage>
</organism>